<dbReference type="Gene3D" id="3.40.50.720">
    <property type="entry name" value="NAD(P)-binding Rossmann-like Domain"/>
    <property type="match status" value="1"/>
</dbReference>
<organism evidence="1 2">
    <name type="scientific">Salinirubrum litoreum</name>
    <dbReference type="NCBI Taxonomy" id="1126234"/>
    <lineage>
        <taxon>Archaea</taxon>
        <taxon>Methanobacteriati</taxon>
        <taxon>Methanobacteriota</taxon>
        <taxon>Stenosarchaea group</taxon>
        <taxon>Halobacteria</taxon>
        <taxon>Halobacteriales</taxon>
        <taxon>Haloferacaceae</taxon>
        <taxon>Salinirubrum</taxon>
    </lineage>
</organism>
<dbReference type="AlphaFoldDB" id="A0ABD5R9C2"/>
<dbReference type="InterPro" id="IPR002347">
    <property type="entry name" value="SDR_fam"/>
</dbReference>
<accession>A0ABD5R9C2</accession>
<dbReference type="Pfam" id="PF00106">
    <property type="entry name" value="adh_short"/>
    <property type="match status" value="1"/>
</dbReference>
<dbReference type="Proteomes" id="UP001596201">
    <property type="component" value="Unassembled WGS sequence"/>
</dbReference>
<dbReference type="SUPFAM" id="SSF51735">
    <property type="entry name" value="NAD(P)-binding Rossmann-fold domains"/>
    <property type="match status" value="1"/>
</dbReference>
<dbReference type="InterPro" id="IPR036291">
    <property type="entry name" value="NAD(P)-bd_dom_sf"/>
</dbReference>
<protein>
    <submittedName>
        <fullName evidence="1">SDR family NAD(P)-dependent oxidoreductase</fullName>
    </submittedName>
</protein>
<dbReference type="PANTHER" id="PTHR44147:SF2">
    <property type="entry name" value="DEHYDROGENASE_REDUCTASE SDR FAMILY MEMBER 1"/>
    <property type="match status" value="1"/>
</dbReference>
<dbReference type="PANTHER" id="PTHR44147">
    <property type="entry name" value="DEHYDROGENASE/REDUCTASE SDR FAMILY MEMBER 1"/>
    <property type="match status" value="1"/>
</dbReference>
<keyword evidence="2" id="KW-1185">Reference proteome</keyword>
<name>A0ABD5R9C2_9EURY</name>
<evidence type="ECO:0000313" key="1">
    <source>
        <dbReference type="EMBL" id="MFC5366579.1"/>
    </source>
</evidence>
<proteinExistence type="predicted"/>
<dbReference type="EMBL" id="JBHSKX010000001">
    <property type="protein sequence ID" value="MFC5366579.1"/>
    <property type="molecule type" value="Genomic_DNA"/>
</dbReference>
<gene>
    <name evidence="1" type="ORF">ACFPJ5_06475</name>
</gene>
<comment type="caution">
    <text evidence="1">The sequence shown here is derived from an EMBL/GenBank/DDBJ whole genome shotgun (WGS) entry which is preliminary data.</text>
</comment>
<reference evidence="1 2" key="1">
    <citation type="journal article" date="2019" name="Int. J. Syst. Evol. Microbiol.">
        <title>The Global Catalogue of Microorganisms (GCM) 10K type strain sequencing project: providing services to taxonomists for standard genome sequencing and annotation.</title>
        <authorList>
            <consortium name="The Broad Institute Genomics Platform"/>
            <consortium name="The Broad Institute Genome Sequencing Center for Infectious Disease"/>
            <person name="Wu L."/>
            <person name="Ma J."/>
        </authorList>
    </citation>
    <scope>NUCLEOTIDE SEQUENCE [LARGE SCALE GENOMIC DNA]</scope>
    <source>
        <strain evidence="1 2">CGMCC 1.12237</strain>
    </source>
</reference>
<evidence type="ECO:0000313" key="2">
    <source>
        <dbReference type="Proteomes" id="UP001596201"/>
    </source>
</evidence>
<sequence>MTDLSGRVAVVTGASRGVGRGVAVELGTAGATVYVTGRSVADDRTENLPGTVDATAEAVTAAGGTGIAVRCDHTDDEDVRLLFERMTSEQGRLDLLVNNAWGGYEGYDESFDAPFWEQSTRRWDAMFDAGVRPAFTASRLAVPLLRRSERGLIVTVSAGDGPKYRGSLPYDVAKTAVERLGRAMAYELREAETAVTSLVVQPGFTRTERVEATFAEAGAAVPAETHSPAFVGRVVAALAGDPNVGARTGTVARVAELAREYDVVDVDGRRPEPFSLDTPAI</sequence>
<dbReference type="PRINTS" id="PR00081">
    <property type="entry name" value="GDHRDH"/>
</dbReference>
<dbReference type="RefSeq" id="WP_227228079.1">
    <property type="nucleotide sequence ID" value="NZ_JAJCVJ010000001.1"/>
</dbReference>